<dbReference type="CDD" id="cd23509">
    <property type="entry name" value="Gnk2-like"/>
    <property type="match status" value="2"/>
</dbReference>
<accession>A0A8B8M890</accession>
<dbReference type="AlphaFoldDB" id="A0A8B8M890"/>
<protein>
    <submittedName>
        <fullName evidence="5">Cysteine-rich receptor-like protein kinase 25</fullName>
    </submittedName>
</protein>
<dbReference type="PROSITE" id="PS51473">
    <property type="entry name" value="GNK2"/>
    <property type="match status" value="2"/>
</dbReference>
<dbReference type="InterPro" id="IPR002902">
    <property type="entry name" value="GNK2"/>
</dbReference>
<reference evidence="4" key="1">
    <citation type="journal article" date="2019" name="Toxins">
        <title>Detection of Abrin-Like and Prepropulchellin-Like Toxin Genes and Transcripts Using Whole Genome Sequencing and Full-Length Transcript Sequencing of Abrus precatorius.</title>
        <authorList>
            <person name="Hovde B.T."/>
            <person name="Daligault H.E."/>
            <person name="Hanschen E.R."/>
            <person name="Kunde Y.A."/>
            <person name="Johnson M.B."/>
            <person name="Starkenburg S.R."/>
            <person name="Johnson S.L."/>
        </authorList>
    </citation>
    <scope>NUCLEOTIDE SEQUENCE [LARGE SCALE GENOMIC DNA]</scope>
</reference>
<dbReference type="Gene3D" id="3.30.430.20">
    <property type="entry name" value="Gnk2 domain, C-X8-C-X2-C motif"/>
    <property type="match status" value="2"/>
</dbReference>
<sequence length="243" mass="26846">MAKYFELKKSFAMIAARELSSREKPSPKPSTRPLTFTSRKKQRLNFNLDKLLATLSSVAATGTTLFYNTTAGGSNTPDTVYGLFNCRGVVPRQVCQDCVARGTKELSSKCEFEKEGMLWRDQCFVRYSNRYFFSVVEKEPILGFFNTINVTTNNNTDFITTLAKTLTQVVAEAANSGVPGNKNFATKKASLSLVESRSLYTCADCTSDLSSKDCYACLHEAINSIPGVVWERLGEELGILAAD</sequence>
<evidence type="ECO:0000313" key="4">
    <source>
        <dbReference type="Proteomes" id="UP000694853"/>
    </source>
</evidence>
<feature type="domain" description="Gnk2-homologous" evidence="3">
    <location>
        <begin position="25"/>
        <end position="132"/>
    </location>
</feature>
<dbReference type="PANTHER" id="PTHR32099:SF110">
    <property type="entry name" value="CYSTEINE-RICH RECEPTOR-KINASE-LIKE PROTEIN"/>
    <property type="match status" value="1"/>
</dbReference>
<evidence type="ECO:0000256" key="1">
    <source>
        <dbReference type="ARBA" id="ARBA00022729"/>
    </source>
</evidence>
<dbReference type="Pfam" id="PF01657">
    <property type="entry name" value="Stress-antifung"/>
    <property type="match status" value="2"/>
</dbReference>
<gene>
    <name evidence="5" type="primary">LOC113871849</name>
</gene>
<dbReference type="KEGG" id="aprc:113871849"/>
<keyword evidence="4" id="KW-1185">Reference proteome</keyword>
<evidence type="ECO:0000313" key="5">
    <source>
        <dbReference type="RefSeq" id="XP_027364745.1"/>
    </source>
</evidence>
<evidence type="ECO:0000259" key="3">
    <source>
        <dbReference type="PROSITE" id="PS51473"/>
    </source>
</evidence>
<reference evidence="5" key="2">
    <citation type="submission" date="2025-08" db="UniProtKB">
        <authorList>
            <consortium name="RefSeq"/>
        </authorList>
    </citation>
    <scope>IDENTIFICATION</scope>
    <source>
        <tissue evidence="5">Young leaves</tissue>
    </source>
</reference>
<name>A0A8B8M890_ABRPR</name>
<dbReference type="Proteomes" id="UP000694853">
    <property type="component" value="Unplaced"/>
</dbReference>
<dbReference type="OrthoDB" id="1700189at2759"/>
<proteinExistence type="predicted"/>
<dbReference type="PANTHER" id="PTHR32099">
    <property type="entry name" value="CYSTEINE-RICH REPEAT SECRETORY PROTEIN"/>
    <property type="match status" value="1"/>
</dbReference>
<keyword evidence="1" id="KW-0732">Signal</keyword>
<dbReference type="InterPro" id="IPR038408">
    <property type="entry name" value="GNK2_sf"/>
</dbReference>
<feature type="domain" description="Gnk2-homologous" evidence="3">
    <location>
        <begin position="138"/>
        <end position="243"/>
    </location>
</feature>
<keyword evidence="2" id="KW-0677">Repeat</keyword>
<evidence type="ECO:0000256" key="2">
    <source>
        <dbReference type="ARBA" id="ARBA00022737"/>
    </source>
</evidence>
<dbReference type="RefSeq" id="XP_027364745.1">
    <property type="nucleotide sequence ID" value="XM_027508944.1"/>
</dbReference>
<dbReference type="GeneID" id="113871849"/>
<organism evidence="4 5">
    <name type="scientific">Abrus precatorius</name>
    <name type="common">Indian licorice</name>
    <name type="synonym">Glycine abrus</name>
    <dbReference type="NCBI Taxonomy" id="3816"/>
    <lineage>
        <taxon>Eukaryota</taxon>
        <taxon>Viridiplantae</taxon>
        <taxon>Streptophyta</taxon>
        <taxon>Embryophyta</taxon>
        <taxon>Tracheophyta</taxon>
        <taxon>Spermatophyta</taxon>
        <taxon>Magnoliopsida</taxon>
        <taxon>eudicotyledons</taxon>
        <taxon>Gunneridae</taxon>
        <taxon>Pentapetalae</taxon>
        <taxon>rosids</taxon>
        <taxon>fabids</taxon>
        <taxon>Fabales</taxon>
        <taxon>Fabaceae</taxon>
        <taxon>Papilionoideae</taxon>
        <taxon>50 kb inversion clade</taxon>
        <taxon>NPAAA clade</taxon>
        <taxon>indigoferoid/millettioid clade</taxon>
        <taxon>Abreae</taxon>
        <taxon>Abrus</taxon>
    </lineage>
</organism>